<feature type="domain" description="Ketoreductase (KR)" evidence="9">
    <location>
        <begin position="2"/>
        <end position="76"/>
    </location>
</feature>
<dbReference type="SUPFAM" id="SSF51735">
    <property type="entry name" value="NAD(P)-binding Rossmann-fold domains"/>
    <property type="match status" value="1"/>
</dbReference>
<keyword evidence="11" id="KW-1185">Reference proteome</keyword>
<dbReference type="EMBL" id="CAJPIZ010028736">
    <property type="protein sequence ID" value="CAG2119538.1"/>
    <property type="molecule type" value="Genomic_DNA"/>
</dbReference>
<keyword evidence="8" id="KW-0511">Multifunctional enzyme</keyword>
<organism evidence="10">
    <name type="scientific">Medioppia subpectinata</name>
    <dbReference type="NCBI Taxonomy" id="1979941"/>
    <lineage>
        <taxon>Eukaryota</taxon>
        <taxon>Metazoa</taxon>
        <taxon>Ecdysozoa</taxon>
        <taxon>Arthropoda</taxon>
        <taxon>Chelicerata</taxon>
        <taxon>Arachnida</taxon>
        <taxon>Acari</taxon>
        <taxon>Acariformes</taxon>
        <taxon>Sarcoptiformes</taxon>
        <taxon>Oribatida</taxon>
        <taxon>Brachypylina</taxon>
        <taxon>Oppioidea</taxon>
        <taxon>Oppiidae</taxon>
        <taxon>Medioppia</taxon>
    </lineage>
</organism>
<dbReference type="GO" id="GO:0016491">
    <property type="term" value="F:oxidoreductase activity"/>
    <property type="evidence" value="ECO:0007669"/>
    <property type="project" value="UniProtKB-KW"/>
</dbReference>
<dbReference type="OrthoDB" id="6142309at2759"/>
<evidence type="ECO:0000256" key="4">
    <source>
        <dbReference type="ARBA" id="ARBA00022857"/>
    </source>
</evidence>
<reference evidence="10" key="1">
    <citation type="submission" date="2020-11" db="EMBL/GenBank/DDBJ databases">
        <authorList>
            <person name="Tran Van P."/>
        </authorList>
    </citation>
    <scope>NUCLEOTIDE SEQUENCE</scope>
</reference>
<name>A0A7R9QEY5_9ACAR</name>
<dbReference type="InterPro" id="IPR029058">
    <property type="entry name" value="AB_hydrolase_fold"/>
</dbReference>
<keyword evidence="6" id="KW-0443">Lipid metabolism</keyword>
<dbReference type="InterPro" id="IPR013968">
    <property type="entry name" value="PKS_KR"/>
</dbReference>
<dbReference type="EMBL" id="OC883311">
    <property type="protein sequence ID" value="CAD7643217.1"/>
    <property type="molecule type" value="Genomic_DNA"/>
</dbReference>
<evidence type="ECO:0000313" key="11">
    <source>
        <dbReference type="Proteomes" id="UP000759131"/>
    </source>
</evidence>
<gene>
    <name evidence="10" type="ORF">OSB1V03_LOCUS19486</name>
</gene>
<keyword evidence="3" id="KW-0276">Fatty acid metabolism</keyword>
<keyword evidence="2" id="KW-0444">Lipid biosynthesis</keyword>
<dbReference type="SUPFAM" id="SSF47336">
    <property type="entry name" value="ACP-like"/>
    <property type="match status" value="1"/>
</dbReference>
<dbReference type="PANTHER" id="PTHR43775:SF7">
    <property type="entry name" value="FATTY ACID SYNTHASE"/>
    <property type="match status" value="1"/>
</dbReference>
<keyword evidence="7" id="KW-0275">Fatty acid biosynthesis</keyword>
<evidence type="ECO:0000256" key="6">
    <source>
        <dbReference type="ARBA" id="ARBA00023098"/>
    </source>
</evidence>
<dbReference type="PANTHER" id="PTHR43775">
    <property type="entry name" value="FATTY ACID SYNTHASE"/>
    <property type="match status" value="1"/>
</dbReference>
<dbReference type="GO" id="GO:0004312">
    <property type="term" value="F:fatty acid synthase activity"/>
    <property type="evidence" value="ECO:0007669"/>
    <property type="project" value="TreeGrafter"/>
</dbReference>
<dbReference type="Gene3D" id="3.40.50.720">
    <property type="entry name" value="NAD(P)-binding Rossmann-like Domain"/>
    <property type="match status" value="1"/>
</dbReference>
<evidence type="ECO:0000256" key="3">
    <source>
        <dbReference type="ARBA" id="ARBA00022832"/>
    </source>
</evidence>
<dbReference type="InterPro" id="IPR050091">
    <property type="entry name" value="PKS_NRPS_Biosynth_Enz"/>
</dbReference>
<dbReference type="Gene3D" id="1.10.1200.10">
    <property type="entry name" value="ACP-like"/>
    <property type="match status" value="1"/>
</dbReference>
<dbReference type="AlphaFoldDB" id="A0A7R9QEY5"/>
<evidence type="ECO:0000256" key="5">
    <source>
        <dbReference type="ARBA" id="ARBA00023002"/>
    </source>
</evidence>
<protein>
    <recommendedName>
        <fullName evidence="9">Ketoreductase (KR) domain-containing protein</fullName>
    </recommendedName>
</protein>
<accession>A0A7R9QEY5</accession>
<keyword evidence="1" id="KW-0596">Phosphopantetheine</keyword>
<evidence type="ECO:0000256" key="8">
    <source>
        <dbReference type="ARBA" id="ARBA00023268"/>
    </source>
</evidence>
<proteinExistence type="predicted"/>
<evidence type="ECO:0000313" key="10">
    <source>
        <dbReference type="EMBL" id="CAD7643217.1"/>
    </source>
</evidence>
<evidence type="ECO:0000256" key="1">
    <source>
        <dbReference type="ARBA" id="ARBA00022450"/>
    </source>
</evidence>
<feature type="non-terminal residue" evidence="10">
    <location>
        <position position="510"/>
    </location>
</feature>
<evidence type="ECO:0000256" key="7">
    <source>
        <dbReference type="ARBA" id="ARBA00023160"/>
    </source>
</evidence>
<dbReference type="Pfam" id="PF08659">
    <property type="entry name" value="KR"/>
    <property type="match status" value="1"/>
</dbReference>
<dbReference type="InterPro" id="IPR036291">
    <property type="entry name" value="NAD(P)-bd_dom_sf"/>
</dbReference>
<dbReference type="GO" id="GO:0006633">
    <property type="term" value="P:fatty acid biosynthetic process"/>
    <property type="evidence" value="ECO:0007669"/>
    <property type="project" value="UniProtKB-KW"/>
</dbReference>
<evidence type="ECO:0000259" key="9">
    <source>
        <dbReference type="Pfam" id="PF08659"/>
    </source>
</evidence>
<keyword evidence="5" id="KW-0560">Oxidoreductase</keyword>
<dbReference type="Gene3D" id="3.40.50.1820">
    <property type="entry name" value="alpha/beta hydrolase"/>
    <property type="match status" value="1"/>
</dbReference>
<dbReference type="SUPFAM" id="SSF53474">
    <property type="entry name" value="alpha/beta-Hydrolases"/>
    <property type="match status" value="1"/>
</dbReference>
<keyword evidence="4" id="KW-0521">NADP</keyword>
<dbReference type="Proteomes" id="UP000759131">
    <property type="component" value="Unassembled WGS sequence"/>
</dbReference>
<dbReference type="InterPro" id="IPR036736">
    <property type="entry name" value="ACP-like_sf"/>
</dbReference>
<evidence type="ECO:0000256" key="2">
    <source>
        <dbReference type="ARBA" id="ARBA00022516"/>
    </source>
</evidence>
<sequence>FQETVDTKYVIFEHLDRVTRRLAYKLDYFVIFSSLSCGKGNGGQANYGLGNARCERLCEQRQRDGLHALSIQYGAIGDVGALSEKDQAVQLSNLRKQRINSVLDVLDKLLAVNKTIVTSFVKAERIMQSGSRQKRMVKELWRALGIDPDTTPDHLTLGEIGLESMFAVELQQELEREWNIKMSINHVKNITVKMLKDYESGRMEDFKKYVDEVKTAKANLLKCKFVIPLEKYTRLNQVSTGQPIYFLPAIEGSFKSFEELAVRFDRPVIGLNWTRDLDSCETIKEINRYFSDLLKTVQPRGQYDVVGYFDFALTAGKLLRRNQQIDRAVIIDILSETQFSDDVVTDEFLLEFIFMFVSNEIPQSFRDKIFRDMKCEPNIDARIRRACNEIRDFAGKGLVAPDLEEILRNSLKRAKLLAAHRCHKKSKLAQMSAKWATKWAKSTGKLIVVKPFEFSRIDDEDEFLDRTRDLYFLPQHNESCDTIKYEKVDEYSLAIASEKIGEKLLDILNE</sequence>